<accession>A0A438J1M6</accession>
<reference evidence="2 3" key="1">
    <citation type="journal article" date="2018" name="PLoS Genet.">
        <title>Population sequencing reveals clonal diversity and ancestral inbreeding in the grapevine cultivar Chardonnay.</title>
        <authorList>
            <person name="Roach M.J."/>
            <person name="Johnson D.L."/>
            <person name="Bohlmann J."/>
            <person name="van Vuuren H.J."/>
            <person name="Jones S.J."/>
            <person name="Pretorius I.S."/>
            <person name="Schmidt S.A."/>
            <person name="Borneman A.R."/>
        </authorList>
    </citation>
    <scope>NUCLEOTIDE SEQUENCE [LARGE SCALE GENOMIC DNA]</scope>
    <source>
        <strain evidence="3">cv. Chardonnay</strain>
        <tissue evidence="2">Leaf</tissue>
    </source>
</reference>
<proteinExistence type="predicted"/>
<protein>
    <recommendedName>
        <fullName evidence="4">Retrotransposon gag domain-containing protein</fullName>
    </recommendedName>
</protein>
<dbReference type="EMBL" id="QGNW01000068">
    <property type="protein sequence ID" value="RVX02861.1"/>
    <property type="molecule type" value="Genomic_DNA"/>
</dbReference>
<comment type="caution">
    <text evidence="2">The sequence shown here is derived from an EMBL/GenBank/DDBJ whole genome shotgun (WGS) entry which is preliminary data.</text>
</comment>
<evidence type="ECO:0000256" key="1">
    <source>
        <dbReference type="SAM" id="MobiDB-lite"/>
    </source>
</evidence>
<sequence length="258" mass="29567">MFDPWAALMFLIRADTMPPRRHASSQNSQANDDIPPPPEALPPMRQSSSTRGSSFDDFKKLGSPYFSGILDEKGRGLDYEDKKFFDVIDCLMSKKASYAAFMLDKEAGHWWRMTKRLLEDQGLLFGLSVYSEVVDRTLIAEKDNEELHQYREQQRKRNRNDGAHGNQAQKRDIWFGIVQRVGNLYLGSLKRRIKMIAEARAQGRLEDIPIVSDYPDVFLEDLLGLPPEREVEFTMDLALGTAPISKALIGWHLWSLMS</sequence>
<feature type="region of interest" description="Disordered" evidence="1">
    <location>
        <begin position="19"/>
        <end position="56"/>
    </location>
</feature>
<dbReference type="Proteomes" id="UP000288805">
    <property type="component" value="Unassembled WGS sequence"/>
</dbReference>
<evidence type="ECO:0000313" key="3">
    <source>
        <dbReference type="Proteomes" id="UP000288805"/>
    </source>
</evidence>
<evidence type="ECO:0008006" key="4">
    <source>
        <dbReference type="Google" id="ProtNLM"/>
    </source>
</evidence>
<name>A0A438J1M6_VITVI</name>
<evidence type="ECO:0000313" key="2">
    <source>
        <dbReference type="EMBL" id="RVX02861.1"/>
    </source>
</evidence>
<gene>
    <name evidence="2" type="ORF">CK203_023168</name>
</gene>
<dbReference type="AlphaFoldDB" id="A0A438J1M6"/>
<organism evidence="2 3">
    <name type="scientific">Vitis vinifera</name>
    <name type="common">Grape</name>
    <dbReference type="NCBI Taxonomy" id="29760"/>
    <lineage>
        <taxon>Eukaryota</taxon>
        <taxon>Viridiplantae</taxon>
        <taxon>Streptophyta</taxon>
        <taxon>Embryophyta</taxon>
        <taxon>Tracheophyta</taxon>
        <taxon>Spermatophyta</taxon>
        <taxon>Magnoliopsida</taxon>
        <taxon>eudicotyledons</taxon>
        <taxon>Gunneridae</taxon>
        <taxon>Pentapetalae</taxon>
        <taxon>rosids</taxon>
        <taxon>Vitales</taxon>
        <taxon>Vitaceae</taxon>
        <taxon>Viteae</taxon>
        <taxon>Vitis</taxon>
    </lineage>
</organism>